<accession>A0A4Y2A1Q4</accession>
<reference evidence="1 2" key="1">
    <citation type="journal article" date="2019" name="Sci. Rep.">
        <title>Orb-weaving spider Araneus ventricosus genome elucidates the spidroin gene catalogue.</title>
        <authorList>
            <person name="Kono N."/>
            <person name="Nakamura H."/>
            <person name="Ohtoshi R."/>
            <person name="Moran D.A.P."/>
            <person name="Shinohara A."/>
            <person name="Yoshida Y."/>
            <person name="Fujiwara M."/>
            <person name="Mori M."/>
            <person name="Tomita M."/>
            <person name="Arakawa K."/>
        </authorList>
    </citation>
    <scope>NUCLEOTIDE SEQUENCE [LARGE SCALE GENOMIC DNA]</scope>
</reference>
<keyword evidence="2" id="KW-1185">Reference proteome</keyword>
<gene>
    <name evidence="1" type="ORF">AVEN_230671_1</name>
</gene>
<evidence type="ECO:0000313" key="1">
    <source>
        <dbReference type="EMBL" id="GBL73673.1"/>
    </source>
</evidence>
<dbReference type="Proteomes" id="UP000499080">
    <property type="component" value="Unassembled WGS sequence"/>
</dbReference>
<dbReference type="AlphaFoldDB" id="A0A4Y2A1Q4"/>
<sequence>MPPLSRHGILWSSLFDPVSSVRDERLDIECWNVTQRRAKEYASTFIELTRNRRGKAQHSHFVDISNDRGNQKSVSFPAIYAKVGRASSRIAEMRNATQTDIQMASLNESILWRGDELELIAAGEPSPLTEKGQTTHIPNVVANEGLFFLIQ</sequence>
<name>A0A4Y2A1Q4_ARAVE</name>
<comment type="caution">
    <text evidence="1">The sequence shown here is derived from an EMBL/GenBank/DDBJ whole genome shotgun (WGS) entry which is preliminary data.</text>
</comment>
<protein>
    <submittedName>
        <fullName evidence="1">Uncharacterized protein</fullName>
    </submittedName>
</protein>
<evidence type="ECO:0000313" key="2">
    <source>
        <dbReference type="Proteomes" id="UP000499080"/>
    </source>
</evidence>
<organism evidence="1 2">
    <name type="scientific">Araneus ventricosus</name>
    <name type="common">Orbweaver spider</name>
    <name type="synonym">Epeira ventricosa</name>
    <dbReference type="NCBI Taxonomy" id="182803"/>
    <lineage>
        <taxon>Eukaryota</taxon>
        <taxon>Metazoa</taxon>
        <taxon>Ecdysozoa</taxon>
        <taxon>Arthropoda</taxon>
        <taxon>Chelicerata</taxon>
        <taxon>Arachnida</taxon>
        <taxon>Araneae</taxon>
        <taxon>Araneomorphae</taxon>
        <taxon>Entelegynae</taxon>
        <taxon>Araneoidea</taxon>
        <taxon>Araneidae</taxon>
        <taxon>Araneus</taxon>
    </lineage>
</organism>
<dbReference type="EMBL" id="BGPR01000004">
    <property type="protein sequence ID" value="GBL73673.1"/>
    <property type="molecule type" value="Genomic_DNA"/>
</dbReference>
<proteinExistence type="predicted"/>